<dbReference type="InterPro" id="IPR006944">
    <property type="entry name" value="Phage/GTA_portal"/>
</dbReference>
<evidence type="ECO:0000256" key="2">
    <source>
        <dbReference type="SAM" id="MobiDB-lite"/>
    </source>
</evidence>
<dbReference type="InterPro" id="IPR030935">
    <property type="entry name" value="PBSX_Proteobac"/>
</dbReference>
<proteinExistence type="inferred from homology"/>
<reference evidence="3 4" key="1">
    <citation type="submission" date="2015-01" db="EMBL/GenBank/DDBJ databases">
        <title>Erwinia tracheiphila.</title>
        <authorList>
            <person name="Shapiro L.R."/>
        </authorList>
    </citation>
    <scope>NUCLEOTIDE SEQUENCE [LARGE SCALE GENOMIC DNA]</scope>
    <source>
        <strain evidence="3 4">BuffGH</strain>
    </source>
</reference>
<dbReference type="InterPro" id="IPR006430">
    <property type="entry name" value="Phage_portal_PBSX"/>
</dbReference>
<evidence type="ECO:0000313" key="3">
    <source>
        <dbReference type="EMBL" id="KKF35497.1"/>
    </source>
</evidence>
<keyword evidence="4" id="KW-1185">Reference proteome</keyword>
<comment type="similarity">
    <text evidence="1">Belongs to the phage portal family. PBSX subfamily.</text>
</comment>
<dbReference type="PATRIC" id="fig|65700.7.peg.2223"/>
<dbReference type="STRING" id="65700.SY86_08775"/>
<dbReference type="Proteomes" id="UP000033924">
    <property type="component" value="Unassembled WGS sequence"/>
</dbReference>
<protein>
    <submittedName>
        <fullName evidence="3">Portal vertex protein</fullName>
    </submittedName>
</protein>
<name>A0A0M2KDY0_9GAMM</name>
<gene>
    <name evidence="3" type="ORF">SY86_08775</name>
</gene>
<feature type="region of interest" description="Disordered" evidence="2">
    <location>
        <begin position="1"/>
        <end position="22"/>
    </location>
</feature>
<accession>A0A0M2KDY0</accession>
<evidence type="ECO:0000313" key="4">
    <source>
        <dbReference type="Proteomes" id="UP000033924"/>
    </source>
</evidence>
<evidence type="ECO:0000256" key="1">
    <source>
        <dbReference type="ARBA" id="ARBA00006799"/>
    </source>
</evidence>
<dbReference type="Pfam" id="PF04860">
    <property type="entry name" value="Phage_portal"/>
    <property type="match status" value="1"/>
</dbReference>
<dbReference type="PIRSF" id="PIRSF018494">
    <property type="entry name" value="PBSX_VPQ"/>
    <property type="match status" value="1"/>
</dbReference>
<dbReference type="AlphaFoldDB" id="A0A0M2KDY0"/>
<dbReference type="EMBL" id="JXNU01000003">
    <property type="protein sequence ID" value="KKF35497.1"/>
    <property type="molecule type" value="Genomic_DNA"/>
</dbReference>
<dbReference type="RefSeq" id="WP_046371980.1">
    <property type="nucleotide sequence ID" value="NZ_CP089932.1"/>
</dbReference>
<feature type="compositionally biased region" description="Basic residues" evidence="2">
    <location>
        <begin position="1"/>
        <end position="10"/>
    </location>
</feature>
<sequence>MKKRTYKNKHTASSGSAGQPDISDALRGDPSLSAFTFDGPYPVTDGYDLLDNMYCADNGRWFETPVDWYGLARSFGQASWHQSALYFKRNALTGCYIPHPLLNRQAFSAFVLDWFVFGNCYLECRRNRLNGPLTLRHVPAKYTRRGSDLDTYWFIRQWKDEYMFKAGEVCHVMNPDIHQEIYGMPEYMGALLSASLSHSADKFRKLYYDNGSHAGCILYVGATQVDQESIKVVQKTLSEARGKGAFKNVLINAPGGGKDGVQLIPFSQISAKDEFLNIKSVTRDDIHAAHRVPPQLMGAMPGEKGSFGDVEKAARVFAINELMPVMEALKHVNDWLGQDVIRFNPYALLEQK</sequence>
<organism evidence="3 4">
    <name type="scientific">Erwinia tracheiphila</name>
    <dbReference type="NCBI Taxonomy" id="65700"/>
    <lineage>
        <taxon>Bacteria</taxon>
        <taxon>Pseudomonadati</taxon>
        <taxon>Pseudomonadota</taxon>
        <taxon>Gammaproteobacteria</taxon>
        <taxon>Enterobacterales</taxon>
        <taxon>Erwiniaceae</taxon>
        <taxon>Erwinia</taxon>
    </lineage>
</organism>
<comment type="caution">
    <text evidence="3">The sequence shown here is derived from an EMBL/GenBank/DDBJ whole genome shotgun (WGS) entry which is preliminary data.</text>
</comment>
<dbReference type="NCBIfam" id="TIGR01540">
    <property type="entry name" value="portal_PBSX"/>
    <property type="match status" value="1"/>
</dbReference>